<reference evidence="2 3" key="1">
    <citation type="submission" date="2019-03" db="EMBL/GenBank/DDBJ databases">
        <title>Genomic Encyclopedia of Type Strains, Phase IV (KMG-IV): sequencing the most valuable type-strain genomes for metagenomic binning, comparative biology and taxonomic classification.</title>
        <authorList>
            <person name="Goeker M."/>
        </authorList>
    </citation>
    <scope>NUCLEOTIDE SEQUENCE [LARGE SCALE GENOMIC DNA]</scope>
    <source>
        <strain evidence="2 3">DSM 24591</strain>
    </source>
</reference>
<accession>A0A4R3LXI8</accession>
<keyword evidence="1" id="KW-0812">Transmembrane</keyword>
<evidence type="ECO:0000313" key="2">
    <source>
        <dbReference type="EMBL" id="TCT05342.1"/>
    </source>
</evidence>
<keyword evidence="3" id="KW-1185">Reference proteome</keyword>
<dbReference type="PANTHER" id="PTHR34475">
    <property type="match status" value="1"/>
</dbReference>
<dbReference type="Pfam" id="PF13413">
    <property type="entry name" value="HTH_25"/>
    <property type="match status" value="1"/>
</dbReference>
<dbReference type="RefSeq" id="WP_132583426.1">
    <property type="nucleotide sequence ID" value="NZ_SMAJ01000010.1"/>
</dbReference>
<sequence>MIQPLRNEVESAPVAIAPMGLGATLKALREAKELSLGEVSARLKYSGRQIEAIESEQWDSLPTGVSLRGLVRNYGRFLETNTDALVSMLDSQVGSTGARPVAVSSPATLGAADVSLQNDPVHRSWGWLIIILILLIVAAFYAIERGWVPDSWLVFDWLRSLKK</sequence>
<evidence type="ECO:0000313" key="3">
    <source>
        <dbReference type="Proteomes" id="UP000295525"/>
    </source>
</evidence>
<dbReference type="Gene3D" id="1.10.260.40">
    <property type="entry name" value="lambda repressor-like DNA-binding domains"/>
    <property type="match status" value="1"/>
</dbReference>
<dbReference type="PANTHER" id="PTHR34475:SF1">
    <property type="entry name" value="CYTOSKELETON PROTEIN RODZ"/>
    <property type="match status" value="1"/>
</dbReference>
<dbReference type="EMBL" id="SMAJ01000010">
    <property type="protein sequence ID" value="TCT05342.1"/>
    <property type="molecule type" value="Genomic_DNA"/>
</dbReference>
<keyword evidence="1" id="KW-1133">Transmembrane helix</keyword>
<proteinExistence type="predicted"/>
<protein>
    <submittedName>
        <fullName evidence="2">Helix-turn-helix protein</fullName>
    </submittedName>
</protein>
<dbReference type="Proteomes" id="UP000295525">
    <property type="component" value="Unassembled WGS sequence"/>
</dbReference>
<organism evidence="2 3">
    <name type="scientific">Paralcaligenes ureilyticus</name>
    <dbReference type="NCBI Taxonomy" id="627131"/>
    <lineage>
        <taxon>Bacteria</taxon>
        <taxon>Pseudomonadati</taxon>
        <taxon>Pseudomonadota</taxon>
        <taxon>Betaproteobacteria</taxon>
        <taxon>Burkholderiales</taxon>
        <taxon>Alcaligenaceae</taxon>
        <taxon>Paralcaligenes</taxon>
    </lineage>
</organism>
<gene>
    <name evidence="2" type="ORF">EDC26_11082</name>
</gene>
<name>A0A4R3LXI8_9BURK</name>
<dbReference type="SUPFAM" id="SSF47413">
    <property type="entry name" value="lambda repressor-like DNA-binding domains"/>
    <property type="match status" value="1"/>
</dbReference>
<dbReference type="OrthoDB" id="8561330at2"/>
<evidence type="ECO:0000256" key="1">
    <source>
        <dbReference type="SAM" id="Phobius"/>
    </source>
</evidence>
<dbReference type="InterPro" id="IPR001387">
    <property type="entry name" value="Cro/C1-type_HTH"/>
</dbReference>
<dbReference type="GO" id="GO:0003677">
    <property type="term" value="F:DNA binding"/>
    <property type="evidence" value="ECO:0007669"/>
    <property type="project" value="InterPro"/>
</dbReference>
<dbReference type="AlphaFoldDB" id="A0A4R3LXI8"/>
<dbReference type="InterPro" id="IPR010982">
    <property type="entry name" value="Lambda_DNA-bd_dom_sf"/>
</dbReference>
<keyword evidence="1" id="KW-0472">Membrane</keyword>
<feature type="transmembrane region" description="Helical" evidence="1">
    <location>
        <begin position="125"/>
        <end position="143"/>
    </location>
</feature>
<dbReference type="CDD" id="cd00093">
    <property type="entry name" value="HTH_XRE"/>
    <property type="match status" value="1"/>
</dbReference>
<dbReference type="InterPro" id="IPR050400">
    <property type="entry name" value="Bact_Cytoskel_RodZ"/>
</dbReference>
<comment type="caution">
    <text evidence="2">The sequence shown here is derived from an EMBL/GenBank/DDBJ whole genome shotgun (WGS) entry which is preliminary data.</text>
</comment>